<feature type="compositionally biased region" description="Acidic residues" evidence="1">
    <location>
        <begin position="324"/>
        <end position="346"/>
    </location>
</feature>
<feature type="compositionally biased region" description="Basic and acidic residues" evidence="1">
    <location>
        <begin position="603"/>
        <end position="614"/>
    </location>
</feature>
<sequence length="874" mass="98952">MNPIATQQAALDNPLVLSKKRLKICLILLNQEFVALPSEEELLSFIKELGYSGKYNMVSAIYTDQIHKPWRTFAAIINMCIYGKTTGLGRLRESLSKTKDSHKYGTLIPDGMFNQDIKDSKVYKTYYDFATRKVDPKKARKFKKIASPLRKLSPVKEAEPVKKAKRVKRPAKNSTTTPKTGVVIKDTPCVSVLKKKALAKGDRGKGIELISDAALLEAAQVKEALQKSKKDSHMLHASGSDEGTGTKPRVPDVPSYESNSDNESWGDSEDESDDINDDNDDDNANDDDSKNKDDDGNDAHDSKRNNSDDDEQPSFTLKDHDKEEHDEEYESDGDNENMFEEEDDDLYKDVDVRLLGAEHKKERKGNEEMTDNRQEESSTQAPSLFIVPEIAHSETSTAHATTIPPTISMIIPLPQLTTPSHAPIMIPTTTLILALPDFSSMFGFDQRVSTLKTELSQLKQADHSAQLLEFEFKKKAQEKSKLYRDAVEKSVKHIIKNEVKSLLPQILPKEVSDFATHVIQSTINESLENFILAKSSSQPKSTYEAAAPLTEFELKKILLDKIEKSKSYQVALEYRELYDGLVKSYNLEKDLFLSYGNVYSLKRDHQDEDKDKDPPAGSNKGLKKWKTSKDTKPPRGSKFKESKSSSSKGTQPHPKSSGSEFGHTIDRPDDEAALKSDRFKKPNKPMTPDRAWNDGKSIDSRPPQKWISNIAKARQPPRMFDEPIITHIAFSAYVMHNLKSDNLTQEILVGPAFNLLKGTCKSFVELEFLDAYFFNNDFEYLKGRSSSRKYTTFTTKTKVAKYDNVDGIKDMVLTLWSPVKELYKFYDGTFTSVRNVLNDITNNLRMEYLPKRRWSNLDRKRSPHHDQGHRSAAV</sequence>
<feature type="compositionally biased region" description="Basic and acidic residues" evidence="1">
    <location>
        <begin position="663"/>
        <end position="680"/>
    </location>
</feature>
<feature type="region of interest" description="Disordered" evidence="1">
    <location>
        <begin position="603"/>
        <end position="703"/>
    </location>
</feature>
<feature type="compositionally biased region" description="Polar residues" evidence="1">
    <location>
        <begin position="649"/>
        <end position="659"/>
    </location>
</feature>
<feature type="compositionally biased region" description="Acidic residues" evidence="1">
    <location>
        <begin position="264"/>
        <end position="286"/>
    </location>
</feature>
<name>A0A6L2KQ47_TANCI</name>
<protein>
    <submittedName>
        <fullName evidence="2">Uncharacterized protein</fullName>
    </submittedName>
</protein>
<feature type="compositionally biased region" description="Basic and acidic residues" evidence="1">
    <location>
        <begin position="627"/>
        <end position="643"/>
    </location>
</feature>
<gene>
    <name evidence="2" type="ORF">Tci_023639</name>
</gene>
<reference evidence="2" key="1">
    <citation type="journal article" date="2019" name="Sci. Rep.">
        <title>Draft genome of Tanacetum cinerariifolium, the natural source of mosquito coil.</title>
        <authorList>
            <person name="Yamashiro T."/>
            <person name="Shiraishi A."/>
            <person name="Satake H."/>
            <person name="Nakayama K."/>
        </authorList>
    </citation>
    <scope>NUCLEOTIDE SEQUENCE</scope>
</reference>
<feature type="region of interest" description="Disordered" evidence="1">
    <location>
        <begin position="226"/>
        <end position="382"/>
    </location>
</feature>
<feature type="compositionally biased region" description="Basic and acidic residues" evidence="1">
    <location>
        <begin position="347"/>
        <end position="376"/>
    </location>
</feature>
<accession>A0A6L2KQ47</accession>
<proteinExistence type="predicted"/>
<dbReference type="AlphaFoldDB" id="A0A6L2KQ47"/>
<comment type="caution">
    <text evidence="2">The sequence shown here is derived from an EMBL/GenBank/DDBJ whole genome shotgun (WGS) entry which is preliminary data.</text>
</comment>
<organism evidence="2">
    <name type="scientific">Tanacetum cinerariifolium</name>
    <name type="common">Dalmatian daisy</name>
    <name type="synonym">Chrysanthemum cinerariifolium</name>
    <dbReference type="NCBI Taxonomy" id="118510"/>
    <lineage>
        <taxon>Eukaryota</taxon>
        <taxon>Viridiplantae</taxon>
        <taxon>Streptophyta</taxon>
        <taxon>Embryophyta</taxon>
        <taxon>Tracheophyta</taxon>
        <taxon>Spermatophyta</taxon>
        <taxon>Magnoliopsida</taxon>
        <taxon>eudicotyledons</taxon>
        <taxon>Gunneridae</taxon>
        <taxon>Pentapetalae</taxon>
        <taxon>asterids</taxon>
        <taxon>campanulids</taxon>
        <taxon>Asterales</taxon>
        <taxon>Asteraceae</taxon>
        <taxon>Asteroideae</taxon>
        <taxon>Anthemideae</taxon>
        <taxon>Anthemidinae</taxon>
        <taxon>Tanacetum</taxon>
    </lineage>
</organism>
<feature type="region of interest" description="Disordered" evidence="1">
    <location>
        <begin position="156"/>
        <end position="182"/>
    </location>
</feature>
<evidence type="ECO:0000313" key="2">
    <source>
        <dbReference type="EMBL" id="GEU51661.1"/>
    </source>
</evidence>
<feature type="compositionally biased region" description="Basic and acidic residues" evidence="1">
    <location>
        <begin position="287"/>
        <end position="307"/>
    </location>
</feature>
<evidence type="ECO:0000256" key="1">
    <source>
        <dbReference type="SAM" id="MobiDB-lite"/>
    </source>
</evidence>
<dbReference type="EMBL" id="BKCJ010002900">
    <property type="protein sequence ID" value="GEU51661.1"/>
    <property type="molecule type" value="Genomic_DNA"/>
</dbReference>